<dbReference type="GO" id="GO:2000028">
    <property type="term" value="P:regulation of photoperiodism, flowering"/>
    <property type="evidence" value="ECO:0007669"/>
    <property type="project" value="InterPro"/>
</dbReference>
<dbReference type="PANTHER" id="PTHR34281">
    <property type="entry name" value="PROTEIN EARLY FLOWERING 3"/>
    <property type="match status" value="1"/>
</dbReference>
<name>K7QD11_PEA</name>
<dbReference type="PANTHER" id="PTHR34281:SF2">
    <property type="entry name" value="PROTEIN EARLY FLOWERING 3"/>
    <property type="match status" value="1"/>
</dbReference>
<feature type="compositionally biased region" description="Basic and acidic residues" evidence="1">
    <location>
        <begin position="1"/>
        <end position="10"/>
    </location>
</feature>
<reference evidence="2" key="1">
    <citation type="journal article" date="2012" name="Proc. Natl. Acad. Sci. U.S.A.">
        <title>A conserved molecular basis for photoperiod adaptation in two temperate legumes.</title>
        <authorList>
            <person name="Weller J.L."/>
            <person name="Liew L.C."/>
            <person name="Hecht V.F."/>
            <person name="Rajandran V."/>
            <person name="Laurie R.E."/>
            <person name="Ridge S."/>
            <person name="Wenden B."/>
            <person name="Vander Schoor J.K."/>
            <person name="Jaminon O."/>
            <person name="Blassiau C."/>
            <person name="Dalmais M."/>
            <person name="Rameau C."/>
            <person name="Bendahmane A."/>
            <person name="Macknight R.C."/>
            <person name="Lejeune-Henaut I."/>
        </authorList>
    </citation>
    <scope>NUCLEOTIDE SEQUENCE</scope>
</reference>
<evidence type="ECO:0000313" key="2">
    <source>
        <dbReference type="EMBL" id="AFR60581.1"/>
    </source>
</evidence>
<dbReference type="EMBL" id="JN983407">
    <property type="protein sequence ID" value="AFR60581.1"/>
    <property type="molecule type" value="Genomic_DNA"/>
</dbReference>
<dbReference type="AlphaFoldDB" id="K7QD11"/>
<dbReference type="InterPro" id="IPR039319">
    <property type="entry name" value="ELF3-like"/>
</dbReference>
<sequence>MKRGNDDEKMMGPLFPRLHVGDTEKGGPRAPPRNKMALYEQFSIPSQRFNLPLHPNTSNNSVPPGFLEPGDCPRAKLCFSWSFDS</sequence>
<protein>
    <submittedName>
        <fullName evidence="2">Early flowering 3/high response</fullName>
    </submittedName>
</protein>
<organism evidence="2">
    <name type="scientific">Lathyrus oleraceus subsp. oleraceus</name>
    <dbReference type="NCBI Taxonomy" id="208194"/>
    <lineage>
        <taxon>Eukaryota</taxon>
        <taxon>Viridiplantae</taxon>
        <taxon>Streptophyta</taxon>
        <taxon>Embryophyta</taxon>
        <taxon>Tracheophyta</taxon>
        <taxon>Spermatophyta</taxon>
        <taxon>Magnoliopsida</taxon>
        <taxon>eudicotyledons</taxon>
        <taxon>Gunneridae</taxon>
        <taxon>Pentapetalae</taxon>
        <taxon>rosids</taxon>
        <taxon>fabids</taxon>
        <taxon>Fabales</taxon>
        <taxon>Fabaceae</taxon>
        <taxon>Papilionoideae</taxon>
        <taxon>50 kb inversion clade</taxon>
        <taxon>NPAAA clade</taxon>
        <taxon>Hologalegina</taxon>
        <taxon>IRL clade</taxon>
        <taxon>Fabeae</taxon>
        <taxon>Lathyrus</taxon>
    </lineage>
</organism>
<accession>K7QD11</accession>
<proteinExistence type="predicted"/>
<feature type="region of interest" description="Disordered" evidence="1">
    <location>
        <begin position="1"/>
        <end position="33"/>
    </location>
</feature>
<evidence type="ECO:0000256" key="1">
    <source>
        <dbReference type="SAM" id="MobiDB-lite"/>
    </source>
</evidence>
<gene>
    <name evidence="2" type="primary">ELF3</name>
</gene>